<organism evidence="1 2">
    <name type="scientific">Babesia divergens</name>
    <dbReference type="NCBI Taxonomy" id="32595"/>
    <lineage>
        <taxon>Eukaryota</taxon>
        <taxon>Sar</taxon>
        <taxon>Alveolata</taxon>
        <taxon>Apicomplexa</taxon>
        <taxon>Aconoidasida</taxon>
        <taxon>Piroplasmida</taxon>
        <taxon>Babesiidae</taxon>
        <taxon>Babesia</taxon>
    </lineage>
</organism>
<reference evidence="1" key="1">
    <citation type="journal article" date="2014" name="Nucleic Acids Res.">
        <title>The evolutionary dynamics of variant antigen genes in Babesia reveal a history of genomic innovation underlying host-parasite interaction.</title>
        <authorList>
            <person name="Jackson A.P."/>
            <person name="Otto T.D."/>
            <person name="Darby A."/>
            <person name="Ramaprasad A."/>
            <person name="Xia D."/>
            <person name="Echaide I.E."/>
            <person name="Farber M."/>
            <person name="Gahlot S."/>
            <person name="Gamble J."/>
            <person name="Gupta D."/>
            <person name="Gupta Y."/>
            <person name="Jackson L."/>
            <person name="Malandrin L."/>
            <person name="Malas T.B."/>
            <person name="Moussa E."/>
            <person name="Nair M."/>
            <person name="Reid A.J."/>
            <person name="Sanders M."/>
            <person name="Sharma J."/>
            <person name="Tracey A."/>
            <person name="Quail M.A."/>
            <person name="Weir W."/>
            <person name="Wastling J.M."/>
            <person name="Hall N."/>
            <person name="Willadsen P."/>
            <person name="Lingelbach K."/>
            <person name="Shiels B."/>
            <person name="Tait A."/>
            <person name="Berriman M."/>
            <person name="Allred D.R."/>
            <person name="Pain A."/>
        </authorList>
    </citation>
    <scope>NUCLEOTIDE SEQUENCE</scope>
    <source>
        <strain evidence="1">1802A</strain>
    </source>
</reference>
<accession>A0AAD9GBC3</accession>
<dbReference type="AlphaFoldDB" id="A0AAD9GBC3"/>
<keyword evidence="2" id="KW-1185">Reference proteome</keyword>
<dbReference type="EMBL" id="JAHBMH010000055">
    <property type="protein sequence ID" value="KAK1935308.1"/>
    <property type="molecule type" value="Genomic_DNA"/>
</dbReference>
<name>A0AAD9GBC3_BABDI</name>
<dbReference type="Proteomes" id="UP001195914">
    <property type="component" value="Unassembled WGS sequence"/>
</dbReference>
<reference evidence="1" key="2">
    <citation type="submission" date="2021-05" db="EMBL/GenBank/DDBJ databases">
        <authorList>
            <person name="Pain A."/>
        </authorList>
    </citation>
    <scope>NUCLEOTIDE SEQUENCE</scope>
    <source>
        <strain evidence="1">1802A</strain>
    </source>
</reference>
<gene>
    <name evidence="1" type="ORF">X943_002743</name>
</gene>
<protein>
    <submittedName>
        <fullName evidence="1">Uncharacterized protein</fullName>
    </submittedName>
</protein>
<sequence length="103" mass="11110">MAEQRIMPLTGEQQIKKNVLEIPWSVMLKALLNIVGNSLGSIGRKIGKASGDKAGGEGQSTKLLLSEPIEEILTGASRVINFLSTPLPQTVFSHTTVTVEEHE</sequence>
<comment type="caution">
    <text evidence="1">The sequence shown here is derived from an EMBL/GenBank/DDBJ whole genome shotgun (WGS) entry which is preliminary data.</text>
</comment>
<evidence type="ECO:0000313" key="2">
    <source>
        <dbReference type="Proteomes" id="UP001195914"/>
    </source>
</evidence>
<evidence type="ECO:0000313" key="1">
    <source>
        <dbReference type="EMBL" id="KAK1935308.1"/>
    </source>
</evidence>
<proteinExistence type="predicted"/>